<dbReference type="EMBL" id="QJKJ01008176">
    <property type="protein sequence ID" value="RDX80559.1"/>
    <property type="molecule type" value="Genomic_DNA"/>
</dbReference>
<evidence type="ECO:0000313" key="3">
    <source>
        <dbReference type="Proteomes" id="UP000257109"/>
    </source>
</evidence>
<accession>A0A371FQE4</accession>
<comment type="caution">
    <text evidence="2">The sequence shown here is derived from an EMBL/GenBank/DDBJ whole genome shotgun (WGS) entry which is preliminary data.</text>
</comment>
<feature type="non-terminal residue" evidence="2">
    <location>
        <position position="1"/>
    </location>
</feature>
<name>A0A371FQE4_MUCPR</name>
<dbReference type="Pfam" id="PF01425">
    <property type="entry name" value="Amidase"/>
    <property type="match status" value="1"/>
</dbReference>
<dbReference type="InterPro" id="IPR036928">
    <property type="entry name" value="AS_sf"/>
</dbReference>
<organism evidence="2 3">
    <name type="scientific">Mucuna pruriens</name>
    <name type="common">Velvet bean</name>
    <name type="synonym">Dolichos pruriens</name>
    <dbReference type="NCBI Taxonomy" id="157652"/>
    <lineage>
        <taxon>Eukaryota</taxon>
        <taxon>Viridiplantae</taxon>
        <taxon>Streptophyta</taxon>
        <taxon>Embryophyta</taxon>
        <taxon>Tracheophyta</taxon>
        <taxon>Spermatophyta</taxon>
        <taxon>Magnoliopsida</taxon>
        <taxon>eudicotyledons</taxon>
        <taxon>Gunneridae</taxon>
        <taxon>Pentapetalae</taxon>
        <taxon>rosids</taxon>
        <taxon>fabids</taxon>
        <taxon>Fabales</taxon>
        <taxon>Fabaceae</taxon>
        <taxon>Papilionoideae</taxon>
        <taxon>50 kb inversion clade</taxon>
        <taxon>NPAAA clade</taxon>
        <taxon>indigoferoid/millettioid clade</taxon>
        <taxon>Phaseoleae</taxon>
        <taxon>Mucuna</taxon>
    </lineage>
</organism>
<proteinExistence type="predicted"/>
<reference evidence="2" key="1">
    <citation type="submission" date="2018-05" db="EMBL/GenBank/DDBJ databases">
        <title>Draft genome of Mucuna pruriens seed.</title>
        <authorList>
            <person name="Nnadi N.E."/>
            <person name="Vos R."/>
            <person name="Hasami M.H."/>
            <person name="Devisetty U.K."/>
            <person name="Aguiy J.C."/>
        </authorList>
    </citation>
    <scope>NUCLEOTIDE SEQUENCE [LARGE SCALE GENOMIC DNA]</scope>
    <source>
        <strain evidence="2">JCA_2017</strain>
    </source>
</reference>
<evidence type="ECO:0000259" key="1">
    <source>
        <dbReference type="Pfam" id="PF01425"/>
    </source>
</evidence>
<dbReference type="PANTHER" id="PTHR42678">
    <property type="entry name" value="AMIDASE"/>
    <property type="match status" value="1"/>
</dbReference>
<dbReference type="STRING" id="157652.A0A371FQE4"/>
<feature type="domain" description="Amidase" evidence="1">
    <location>
        <begin position="6"/>
        <end position="92"/>
    </location>
</feature>
<dbReference type="SUPFAM" id="SSF75304">
    <property type="entry name" value="Amidase signature (AS) enzymes"/>
    <property type="match status" value="1"/>
</dbReference>
<dbReference type="Gene3D" id="3.90.1300.10">
    <property type="entry name" value="Amidase signature (AS) domain"/>
    <property type="match status" value="1"/>
</dbReference>
<sequence length="307" mass="33085">MLWCLQNPYVSYADPCGSSSGSAISTSANLVSVSLGTESDGSILCPASFNSVVGIKPTVCITSMDQVIPVSPRQHTVGTVADAVYVLDEIVDFYNGLNPPLGFKEHLKLDGLKGKRLHPFIDRLTPDNSAVVPAFEKHIKTLRHEGAIIIDGLEIANIDVILNPKESGERVARLAEFKMAINAYLKDLVVSPVRSLADILVFDERNPDLEKINEYGEDLFLASQATDGIGEKEKEALANLARLSKEGFEKLMNYNKLDALVTSGSLVAPVLAIGGFPGFNVPAGYIMIEGFLLALILEGSNIHNQSS</sequence>
<protein>
    <recommendedName>
        <fullName evidence="1">Amidase domain-containing protein</fullName>
    </recommendedName>
</protein>
<dbReference type="PANTHER" id="PTHR42678:SF34">
    <property type="entry name" value="OS04G0183300 PROTEIN"/>
    <property type="match status" value="1"/>
</dbReference>
<evidence type="ECO:0000313" key="2">
    <source>
        <dbReference type="EMBL" id="RDX80559.1"/>
    </source>
</evidence>
<dbReference type="OrthoDB" id="566138at2759"/>
<gene>
    <name evidence="2" type="ORF">CR513_38884</name>
</gene>
<dbReference type="AlphaFoldDB" id="A0A371FQE4"/>
<keyword evidence="3" id="KW-1185">Reference proteome</keyword>
<dbReference type="InterPro" id="IPR023631">
    <property type="entry name" value="Amidase_dom"/>
</dbReference>
<dbReference type="Proteomes" id="UP000257109">
    <property type="component" value="Unassembled WGS sequence"/>
</dbReference>